<dbReference type="PANTHER" id="PTHR38011">
    <property type="entry name" value="DIHYDROFOLATE REDUCTASE FAMILY PROTEIN (AFU_ORTHOLOGUE AFUA_8G06820)"/>
    <property type="match status" value="1"/>
</dbReference>
<dbReference type="InterPro" id="IPR002734">
    <property type="entry name" value="RibDG_C"/>
</dbReference>
<dbReference type="RefSeq" id="WP_046370176.1">
    <property type="nucleotide sequence ID" value="NZ_BBWV01000003.1"/>
</dbReference>
<dbReference type="Gene3D" id="3.40.430.10">
    <property type="entry name" value="Dihydrofolate Reductase, subunit A"/>
    <property type="match status" value="1"/>
</dbReference>
<feature type="domain" description="Bacterial bifunctional deaminase-reductase C-terminal" evidence="1">
    <location>
        <begin position="4"/>
        <end position="175"/>
    </location>
</feature>
<gene>
    <name evidence="2" type="ORF">FPE01S_03_02580</name>
</gene>
<dbReference type="AlphaFoldDB" id="A0A0E9N4D0"/>
<name>A0A0E9N4D0_9BACT</name>
<dbReference type="Proteomes" id="UP000033121">
    <property type="component" value="Unassembled WGS sequence"/>
</dbReference>
<evidence type="ECO:0000313" key="2">
    <source>
        <dbReference type="EMBL" id="GAO44220.1"/>
    </source>
</evidence>
<keyword evidence="3" id="KW-1185">Reference proteome</keyword>
<proteinExistence type="predicted"/>
<protein>
    <recommendedName>
        <fullName evidence="1">Bacterial bifunctional deaminase-reductase C-terminal domain-containing protein</fullName>
    </recommendedName>
</protein>
<dbReference type="OrthoDB" id="195113at2"/>
<dbReference type="InterPro" id="IPR050765">
    <property type="entry name" value="Riboflavin_Biosynth_HTPR"/>
</dbReference>
<evidence type="ECO:0000313" key="3">
    <source>
        <dbReference type="Proteomes" id="UP000033121"/>
    </source>
</evidence>
<comment type="caution">
    <text evidence="2">The sequence shown here is derived from an EMBL/GenBank/DDBJ whole genome shotgun (WGS) entry which is preliminary data.</text>
</comment>
<evidence type="ECO:0000259" key="1">
    <source>
        <dbReference type="Pfam" id="PF01872"/>
    </source>
</evidence>
<dbReference type="GO" id="GO:0008703">
    <property type="term" value="F:5-amino-6-(5-phosphoribosylamino)uracil reductase activity"/>
    <property type="evidence" value="ECO:0007669"/>
    <property type="project" value="InterPro"/>
</dbReference>
<dbReference type="InterPro" id="IPR024072">
    <property type="entry name" value="DHFR-like_dom_sf"/>
</dbReference>
<reference evidence="2 3" key="1">
    <citation type="submission" date="2015-04" db="EMBL/GenBank/DDBJ databases">
        <title>Whole genome shotgun sequence of Flavihumibacter petaseus NBRC 106054.</title>
        <authorList>
            <person name="Miyazawa S."/>
            <person name="Hosoyama A."/>
            <person name="Hashimoto M."/>
            <person name="Noguchi M."/>
            <person name="Tsuchikane K."/>
            <person name="Ohji S."/>
            <person name="Yamazoe A."/>
            <person name="Ichikawa N."/>
            <person name="Kimura A."/>
            <person name="Fujita N."/>
        </authorList>
    </citation>
    <scope>NUCLEOTIDE SEQUENCE [LARGE SCALE GENOMIC DNA]</scope>
    <source>
        <strain evidence="2 3">NBRC 106054</strain>
    </source>
</reference>
<dbReference type="STRING" id="1220578.FPE01S_03_02580"/>
<dbReference type="EMBL" id="BBWV01000003">
    <property type="protein sequence ID" value="GAO44220.1"/>
    <property type="molecule type" value="Genomic_DNA"/>
</dbReference>
<dbReference type="GO" id="GO:0009231">
    <property type="term" value="P:riboflavin biosynthetic process"/>
    <property type="evidence" value="ECO:0007669"/>
    <property type="project" value="InterPro"/>
</dbReference>
<dbReference type="PANTHER" id="PTHR38011:SF11">
    <property type="entry name" value="2,5-DIAMINO-6-RIBOSYLAMINO-4(3H)-PYRIMIDINONE 5'-PHOSPHATE REDUCTASE"/>
    <property type="match status" value="1"/>
</dbReference>
<accession>A0A0E9N4D0</accession>
<sequence length="182" mass="20529">MRPLIAFINMTLDGFCDHTAMIADAEVHEAANDLLRETDTIVFGRKTYQLMEDAWPEVVKHPTGNIPMDTFARLIDDIDKVVFSSTLQEVTWKNTTLVKQDPENFIRALKEREGKPIALGSPSFIAALLPTGLIDELRLCIQPIILGEGLRLFKNIPHRIDLKLLNTKPFASGIVMQIYRKG</sequence>
<organism evidence="2 3">
    <name type="scientific">Flavihumibacter petaseus NBRC 106054</name>
    <dbReference type="NCBI Taxonomy" id="1220578"/>
    <lineage>
        <taxon>Bacteria</taxon>
        <taxon>Pseudomonadati</taxon>
        <taxon>Bacteroidota</taxon>
        <taxon>Chitinophagia</taxon>
        <taxon>Chitinophagales</taxon>
        <taxon>Chitinophagaceae</taxon>
        <taxon>Flavihumibacter</taxon>
    </lineage>
</organism>
<dbReference type="Pfam" id="PF01872">
    <property type="entry name" value="RibD_C"/>
    <property type="match status" value="1"/>
</dbReference>
<dbReference type="SUPFAM" id="SSF53597">
    <property type="entry name" value="Dihydrofolate reductase-like"/>
    <property type="match status" value="1"/>
</dbReference>